<dbReference type="Proteomes" id="UP000186817">
    <property type="component" value="Unassembled WGS sequence"/>
</dbReference>
<name>A0A1Q9EKT7_SYMMI</name>
<sequence>MLKRLRHHAAKFHRHANKPRVVRKYVAAAEHFGKAEVRQHAAHVAAWVAYAPEDRIPDVSELRLLAQLVRKLGSGPLPARLRLVLPAAQRSLRSYTSASDEWEVARSYLQKRLARLRCCAESTPQIEEAPATPTVSSEKNKKDASGGGSVSGPEAIFRSMNRWANMRLEEKSKCLEEAAAVVGSLDSNTCQTKLCEVVSQAVGALAPPRAACELAQPASGIGEVDGCFSAEEAGPSLNMQRRTRKLLLKALRAWRSQGFDPKLIQEELRYLQKLFDDFEAKRGDLPGAASASVWLAIRQVVGELQMIEDSIVDEVQAPESIRINRQAVMEDVMVALGGQATLKQLVAYVEQHPEDVEESEVLAKRLRRSGGSDFFAFKGKTKDGQAIYGLGECRPKGVRRQRRGFAARTHVTELGCECLGPSRQHAEEASRDYARLQAWKATLSPTALLERVRRWKGARITSAKRLDGRITKHGEKLNSLAAEPQLLGLMAKVEGYTNPLTTSLPGGAANRSYSFGTGITSCAVALTPVKKVPVLGRVAEVATASLAGCFRGFSGGWAASGLEKCQRPSKLLKLYEFEGCPFCRNVRETISVLALDVEIYPCPRSTLKAYGVVENSRFREEVTKLGGKQMYPFLVDENTGVRMNESAEITAYLWKTYGSEATEPWTYWLGRKLAFPPLMFFPALCRPSLQHGVLRVPSKPPQQPLELWGNEGSPFVRLVREALCCLELPYVLRNVPHGEVKNRTEFREKYGHLLSSARNAVGAVQVPFLRDPNTGRDILESSDIVDYLYKTYQDQARLTETWLDFAPPKKAVGPKAD</sequence>
<dbReference type="Pfam" id="PF13417">
    <property type="entry name" value="GST_N_3"/>
    <property type="match status" value="2"/>
</dbReference>
<comment type="caution">
    <text evidence="3">The sequence shown here is derived from an EMBL/GenBank/DDBJ whole genome shotgun (WGS) entry which is preliminary data.</text>
</comment>
<evidence type="ECO:0000256" key="1">
    <source>
        <dbReference type="SAM" id="MobiDB-lite"/>
    </source>
</evidence>
<feature type="region of interest" description="Disordered" evidence="1">
    <location>
        <begin position="127"/>
        <end position="153"/>
    </location>
</feature>
<reference evidence="3 4" key="1">
    <citation type="submission" date="2016-02" db="EMBL/GenBank/DDBJ databases">
        <title>Genome analysis of coral dinoflagellate symbionts highlights evolutionary adaptations to a symbiotic lifestyle.</title>
        <authorList>
            <person name="Aranda M."/>
            <person name="Li Y."/>
            <person name="Liew Y.J."/>
            <person name="Baumgarten S."/>
            <person name="Simakov O."/>
            <person name="Wilson M."/>
            <person name="Piel J."/>
            <person name="Ashoor H."/>
            <person name="Bougouffa S."/>
            <person name="Bajic V.B."/>
            <person name="Ryu T."/>
            <person name="Ravasi T."/>
            <person name="Bayer T."/>
            <person name="Micklem G."/>
            <person name="Kim H."/>
            <person name="Bhak J."/>
            <person name="Lajeunesse T.C."/>
            <person name="Voolstra C.R."/>
        </authorList>
    </citation>
    <scope>NUCLEOTIDE SEQUENCE [LARGE SCALE GENOMIC DNA]</scope>
    <source>
        <strain evidence="3 4">CCMP2467</strain>
    </source>
</reference>
<gene>
    <name evidence="3" type="ORF">AK812_SmicGene8503</name>
</gene>
<dbReference type="SUPFAM" id="SSF52833">
    <property type="entry name" value="Thioredoxin-like"/>
    <property type="match status" value="2"/>
</dbReference>
<feature type="domain" description="GST N-terminal" evidence="2">
    <location>
        <begin position="574"/>
        <end position="659"/>
    </location>
</feature>
<dbReference type="InterPro" id="IPR004045">
    <property type="entry name" value="Glutathione_S-Trfase_N"/>
</dbReference>
<dbReference type="Gene3D" id="3.40.30.10">
    <property type="entry name" value="Glutaredoxin"/>
    <property type="match status" value="2"/>
</dbReference>
<dbReference type="AlphaFoldDB" id="A0A1Q9EKT7"/>
<feature type="domain" description="GST N-terminal" evidence="2">
    <location>
        <begin position="709"/>
        <end position="793"/>
    </location>
</feature>
<dbReference type="InterPro" id="IPR036249">
    <property type="entry name" value="Thioredoxin-like_sf"/>
</dbReference>
<dbReference type="PANTHER" id="PTHR45288:SF1">
    <property type="entry name" value="THIOREDOXIN FAMILY PROTEIN"/>
    <property type="match status" value="1"/>
</dbReference>
<protein>
    <recommendedName>
        <fullName evidence="2">GST N-terminal domain-containing protein</fullName>
    </recommendedName>
</protein>
<evidence type="ECO:0000313" key="3">
    <source>
        <dbReference type="EMBL" id="OLQ07998.1"/>
    </source>
</evidence>
<proteinExistence type="predicted"/>
<accession>A0A1Q9EKT7</accession>
<evidence type="ECO:0000259" key="2">
    <source>
        <dbReference type="Pfam" id="PF13417"/>
    </source>
</evidence>
<dbReference type="PANTHER" id="PTHR45288">
    <property type="entry name" value="THIOREDOXIN FAMILY PROTEIN"/>
    <property type="match status" value="1"/>
</dbReference>
<organism evidence="3 4">
    <name type="scientific">Symbiodinium microadriaticum</name>
    <name type="common">Dinoflagellate</name>
    <name type="synonym">Zooxanthella microadriatica</name>
    <dbReference type="NCBI Taxonomy" id="2951"/>
    <lineage>
        <taxon>Eukaryota</taxon>
        <taxon>Sar</taxon>
        <taxon>Alveolata</taxon>
        <taxon>Dinophyceae</taxon>
        <taxon>Suessiales</taxon>
        <taxon>Symbiodiniaceae</taxon>
        <taxon>Symbiodinium</taxon>
    </lineage>
</organism>
<dbReference type="OrthoDB" id="422574at2759"/>
<dbReference type="EMBL" id="LSRX01000126">
    <property type="protein sequence ID" value="OLQ07998.1"/>
    <property type="molecule type" value="Genomic_DNA"/>
</dbReference>
<keyword evidence="4" id="KW-1185">Reference proteome</keyword>
<evidence type="ECO:0000313" key="4">
    <source>
        <dbReference type="Proteomes" id="UP000186817"/>
    </source>
</evidence>